<reference evidence="2" key="1">
    <citation type="submission" date="2020-01" db="EMBL/GenBank/DDBJ databases">
        <authorList>
            <person name="Mishra B."/>
        </authorList>
    </citation>
    <scope>NUCLEOTIDE SEQUENCE [LARGE SCALE GENOMIC DNA]</scope>
</reference>
<feature type="transmembrane region" description="Helical" evidence="1">
    <location>
        <begin position="108"/>
        <end position="130"/>
    </location>
</feature>
<dbReference type="AlphaFoldDB" id="A0A6D2KKI6"/>
<accession>A0A6D2KKI6</accession>
<evidence type="ECO:0000313" key="2">
    <source>
        <dbReference type="EMBL" id="CAA7054989.1"/>
    </source>
</evidence>
<sequence length="138" mass="15362">MLFTVASTGSSAGLSSDYFDLGSRVLLTCWRISNPTSAVQEYHQFTGVPLNLPLSIMEIDSKRSTALTASPQAIYLVHSLSIANELEIVFKTIVEALMKKLPVFIVDLNCLTYPFIALYFISASSCFYSWQRAFSFLL</sequence>
<comment type="caution">
    <text evidence="2">The sequence shown here is derived from an EMBL/GenBank/DDBJ whole genome shotgun (WGS) entry which is preliminary data.</text>
</comment>
<dbReference type="Proteomes" id="UP000467841">
    <property type="component" value="Unassembled WGS sequence"/>
</dbReference>
<dbReference type="EMBL" id="CACVBM020001603">
    <property type="protein sequence ID" value="CAA7054989.1"/>
    <property type="molecule type" value="Genomic_DNA"/>
</dbReference>
<protein>
    <submittedName>
        <fullName evidence="2">Uncharacterized protein</fullName>
    </submittedName>
</protein>
<keyword evidence="3" id="KW-1185">Reference proteome</keyword>
<evidence type="ECO:0000256" key="1">
    <source>
        <dbReference type="SAM" id="Phobius"/>
    </source>
</evidence>
<evidence type="ECO:0000313" key="3">
    <source>
        <dbReference type="Proteomes" id="UP000467841"/>
    </source>
</evidence>
<gene>
    <name evidence="2" type="ORF">MERR_LOCUS42225</name>
</gene>
<organism evidence="2 3">
    <name type="scientific">Microthlaspi erraticum</name>
    <dbReference type="NCBI Taxonomy" id="1685480"/>
    <lineage>
        <taxon>Eukaryota</taxon>
        <taxon>Viridiplantae</taxon>
        <taxon>Streptophyta</taxon>
        <taxon>Embryophyta</taxon>
        <taxon>Tracheophyta</taxon>
        <taxon>Spermatophyta</taxon>
        <taxon>Magnoliopsida</taxon>
        <taxon>eudicotyledons</taxon>
        <taxon>Gunneridae</taxon>
        <taxon>Pentapetalae</taxon>
        <taxon>rosids</taxon>
        <taxon>malvids</taxon>
        <taxon>Brassicales</taxon>
        <taxon>Brassicaceae</taxon>
        <taxon>Coluteocarpeae</taxon>
        <taxon>Microthlaspi</taxon>
    </lineage>
</organism>
<name>A0A6D2KKI6_9BRAS</name>
<keyword evidence="1" id="KW-1133">Transmembrane helix</keyword>
<keyword evidence="1" id="KW-0812">Transmembrane</keyword>
<keyword evidence="1" id="KW-0472">Membrane</keyword>
<proteinExistence type="predicted"/>